<dbReference type="FunFam" id="3.40.50.720:FF:000173">
    <property type="entry name" value="3-oxoacyl-[acyl-carrier protein] reductase"/>
    <property type="match status" value="1"/>
</dbReference>
<dbReference type="PANTHER" id="PTHR42879:SF2">
    <property type="entry name" value="3-OXOACYL-[ACYL-CARRIER-PROTEIN] REDUCTASE FABG"/>
    <property type="match status" value="1"/>
</dbReference>
<dbReference type="GO" id="GO:0016491">
    <property type="term" value="F:oxidoreductase activity"/>
    <property type="evidence" value="ECO:0007669"/>
    <property type="project" value="UniProtKB-KW"/>
</dbReference>
<dbReference type="CDD" id="cd05233">
    <property type="entry name" value="SDR_c"/>
    <property type="match status" value="1"/>
</dbReference>
<organism evidence="3 4">
    <name type="scientific">Cytobacillus kochii</name>
    <dbReference type="NCBI Taxonomy" id="859143"/>
    <lineage>
        <taxon>Bacteria</taxon>
        <taxon>Bacillati</taxon>
        <taxon>Bacillota</taxon>
        <taxon>Bacilli</taxon>
        <taxon>Bacillales</taxon>
        <taxon>Bacillaceae</taxon>
        <taxon>Cytobacillus</taxon>
    </lineage>
</organism>
<dbReference type="EMBL" id="CP022983">
    <property type="protein sequence ID" value="ASV69356.1"/>
    <property type="molecule type" value="Genomic_DNA"/>
</dbReference>
<dbReference type="Proteomes" id="UP000215137">
    <property type="component" value="Chromosome"/>
</dbReference>
<dbReference type="InterPro" id="IPR002347">
    <property type="entry name" value="SDR_fam"/>
</dbReference>
<accession>A0A248TMC4</accession>
<sequence>MNTKTALITGGSTGIGSSIAWKVAEQNVNVIINYRHSEQKAIELCEALTNKYGTKNIAIKADITNEDECNHLIQQSLAKTDSIDILIHNAGPYIHEKKKMIEYSLDEWSYLINGNLQALFILGKAIIPLMRKGKWGRIITIGFDRAETAPGWMYRSAFAAAKSGVVSLTKTLALEEAENGITVNMVCPGDIIGKWKESDIDDACTVKDDRTPVGRPGTGEDVARVIAFLIEPASSFITGSVIPITGAKDVLGKNLHQ</sequence>
<dbReference type="KEGG" id="bko:CKF48_19780"/>
<reference evidence="3 4" key="1">
    <citation type="submission" date="2017-08" db="EMBL/GenBank/DDBJ databases">
        <title>Complete Genome Sequence of Bacillus kochii Oregon-R-modENCODE STRAIN BDGP4, isolated from Drosophila melanogaster gut.</title>
        <authorList>
            <person name="Wan K.H."/>
            <person name="Yu C."/>
            <person name="Park S."/>
            <person name="Hammonds A.S."/>
            <person name="Booth B.W."/>
            <person name="Celniker S.E."/>
        </authorList>
    </citation>
    <scope>NUCLEOTIDE SEQUENCE [LARGE SCALE GENOMIC DNA]</scope>
    <source>
        <strain evidence="3 4">BDGP4</strain>
    </source>
</reference>
<comment type="similarity">
    <text evidence="1">Belongs to the short-chain dehydrogenases/reductases (SDR) family.</text>
</comment>
<evidence type="ECO:0000313" key="3">
    <source>
        <dbReference type="EMBL" id="ASV69356.1"/>
    </source>
</evidence>
<dbReference type="PRINTS" id="PR00080">
    <property type="entry name" value="SDRFAMILY"/>
</dbReference>
<dbReference type="SUPFAM" id="SSF51735">
    <property type="entry name" value="NAD(P)-binding Rossmann-fold domains"/>
    <property type="match status" value="1"/>
</dbReference>
<evidence type="ECO:0000313" key="4">
    <source>
        <dbReference type="Proteomes" id="UP000215137"/>
    </source>
</evidence>
<proteinExistence type="inferred from homology"/>
<evidence type="ECO:0000256" key="2">
    <source>
        <dbReference type="ARBA" id="ARBA00023002"/>
    </source>
</evidence>
<protein>
    <submittedName>
        <fullName evidence="3">3-oxoacyl-ACP reductase</fullName>
    </submittedName>
</protein>
<dbReference type="OrthoDB" id="9803333at2"/>
<dbReference type="PANTHER" id="PTHR42879">
    <property type="entry name" value="3-OXOACYL-(ACYL-CARRIER-PROTEIN) REDUCTASE"/>
    <property type="match status" value="1"/>
</dbReference>
<dbReference type="AlphaFoldDB" id="A0A248TMC4"/>
<name>A0A248TMC4_9BACI</name>
<dbReference type="RefSeq" id="WP_095372919.1">
    <property type="nucleotide sequence ID" value="NZ_CP022983.1"/>
</dbReference>
<evidence type="ECO:0000256" key="1">
    <source>
        <dbReference type="ARBA" id="ARBA00006484"/>
    </source>
</evidence>
<keyword evidence="4" id="KW-1185">Reference proteome</keyword>
<dbReference type="Pfam" id="PF13561">
    <property type="entry name" value="adh_short_C2"/>
    <property type="match status" value="1"/>
</dbReference>
<dbReference type="PRINTS" id="PR00081">
    <property type="entry name" value="GDHRDH"/>
</dbReference>
<dbReference type="InterPro" id="IPR036291">
    <property type="entry name" value="NAD(P)-bd_dom_sf"/>
</dbReference>
<dbReference type="InterPro" id="IPR050259">
    <property type="entry name" value="SDR"/>
</dbReference>
<gene>
    <name evidence="3" type="primary">fabG</name>
    <name evidence="3" type="ORF">CKF48_19780</name>
</gene>
<keyword evidence="2" id="KW-0560">Oxidoreductase</keyword>
<dbReference type="Gene3D" id="3.40.50.720">
    <property type="entry name" value="NAD(P)-binding Rossmann-like Domain"/>
    <property type="match status" value="1"/>
</dbReference>